<sequence length="327" mass="35263">MLDLALSSMLSPVYLLAQEPAAEEVVKEAFKFSSLANQVLNGFGIVGILLLTALGLAITFGVMRIINLAHGEFIMLGAYITFWMQDTFNMDLLMTIPFAFVGTAIVGAIVELTIIRRLYGRPLETLLATWGLSIVLQGVIKLIFTAQLKYVKAPSYLSGGIDLLKDEAGSPLVSISYYRTFIIVVALALLAITMFLFYGTSWGRQIRAVTQNRSMAQCLGVNTKLVDMGTFAYGCGLAGIAGAVISALKTVAPPMGQDYLVDSWMVVVTGGVDKLIGILAGAFLIGESNAVLAFFLNDPTARVLVLGAVIVLIRYRPEGLFTVQKRT</sequence>
<evidence type="ECO:0000256" key="6">
    <source>
        <dbReference type="ARBA" id="ARBA00022989"/>
    </source>
</evidence>
<dbReference type="InterPro" id="IPR001851">
    <property type="entry name" value="ABC_transp_permease"/>
</dbReference>
<proteinExistence type="inferred from homology"/>
<keyword evidence="2" id="KW-0813">Transport</keyword>
<dbReference type="Pfam" id="PF02653">
    <property type="entry name" value="BPD_transp_2"/>
    <property type="match status" value="1"/>
</dbReference>
<dbReference type="PANTHER" id="PTHR11795:SF447">
    <property type="entry name" value="ABC TRANSPORTER PERMEASE PROTEIN"/>
    <property type="match status" value="1"/>
</dbReference>
<feature type="transmembrane region" description="Helical" evidence="9">
    <location>
        <begin position="231"/>
        <end position="252"/>
    </location>
</feature>
<keyword evidence="3" id="KW-1003">Cell membrane</keyword>
<evidence type="ECO:0000313" key="11">
    <source>
        <dbReference type="Proteomes" id="UP000050465"/>
    </source>
</evidence>
<name>A0A0P7YYQ0_9CYAN</name>
<evidence type="ECO:0000256" key="3">
    <source>
        <dbReference type="ARBA" id="ARBA00022475"/>
    </source>
</evidence>
<keyword evidence="5" id="KW-0029">Amino-acid transport</keyword>
<evidence type="ECO:0000256" key="9">
    <source>
        <dbReference type="SAM" id="Phobius"/>
    </source>
</evidence>
<reference evidence="10 11" key="1">
    <citation type="submission" date="2015-09" db="EMBL/GenBank/DDBJ databases">
        <title>Identification and resolution of microdiversity through metagenomic sequencing of parallel consortia.</title>
        <authorList>
            <person name="Nelson W.C."/>
            <person name="Romine M.F."/>
            <person name="Lindemann S.R."/>
        </authorList>
    </citation>
    <scope>NUCLEOTIDE SEQUENCE [LARGE SCALE GENOMIC DNA]</scope>
    <source>
        <strain evidence="10">Ana</strain>
    </source>
</reference>
<feature type="transmembrane region" description="Helical" evidence="9">
    <location>
        <begin position="96"/>
        <end position="115"/>
    </location>
</feature>
<feature type="transmembrane region" description="Helical" evidence="9">
    <location>
        <begin position="264"/>
        <end position="285"/>
    </location>
</feature>
<feature type="transmembrane region" description="Helical" evidence="9">
    <location>
        <begin position="177"/>
        <end position="198"/>
    </location>
</feature>
<accession>A0A0P7YYQ0</accession>
<dbReference type="GO" id="GO:0022857">
    <property type="term" value="F:transmembrane transporter activity"/>
    <property type="evidence" value="ECO:0007669"/>
    <property type="project" value="InterPro"/>
</dbReference>
<keyword evidence="4 9" id="KW-0812">Transmembrane</keyword>
<evidence type="ECO:0000256" key="8">
    <source>
        <dbReference type="ARBA" id="ARBA00037998"/>
    </source>
</evidence>
<protein>
    <submittedName>
        <fullName evidence="10">ABC-type high affinity urea uptake system permease component UrtB</fullName>
    </submittedName>
</protein>
<evidence type="ECO:0000313" key="10">
    <source>
        <dbReference type="EMBL" id="KPQ35389.1"/>
    </source>
</evidence>
<keyword evidence="6 9" id="KW-1133">Transmembrane helix</keyword>
<feature type="transmembrane region" description="Helical" evidence="9">
    <location>
        <begin position="292"/>
        <end position="313"/>
    </location>
</feature>
<gene>
    <name evidence="10" type="primary">urtB</name>
    <name evidence="10" type="ORF">HLUCCA11_10530</name>
</gene>
<dbReference type="CDD" id="cd06582">
    <property type="entry name" value="TM_PBP1_LivH_like"/>
    <property type="match status" value="1"/>
</dbReference>
<comment type="caution">
    <text evidence="10">The sequence shown here is derived from an EMBL/GenBank/DDBJ whole genome shotgun (WGS) entry which is preliminary data.</text>
</comment>
<evidence type="ECO:0000256" key="2">
    <source>
        <dbReference type="ARBA" id="ARBA00022448"/>
    </source>
</evidence>
<dbReference type="GO" id="GO:0005886">
    <property type="term" value="C:plasma membrane"/>
    <property type="evidence" value="ECO:0007669"/>
    <property type="project" value="UniProtKB-SubCell"/>
</dbReference>
<dbReference type="Proteomes" id="UP000050465">
    <property type="component" value="Unassembled WGS sequence"/>
</dbReference>
<dbReference type="NCBIfam" id="TIGR03409">
    <property type="entry name" value="urea_trans_UrtB"/>
    <property type="match status" value="1"/>
</dbReference>
<dbReference type="GO" id="GO:0006865">
    <property type="term" value="P:amino acid transport"/>
    <property type="evidence" value="ECO:0007669"/>
    <property type="project" value="UniProtKB-KW"/>
</dbReference>
<feature type="transmembrane region" description="Helical" evidence="9">
    <location>
        <begin position="65"/>
        <end position="84"/>
    </location>
</feature>
<feature type="transmembrane region" description="Helical" evidence="9">
    <location>
        <begin position="127"/>
        <end position="148"/>
    </location>
</feature>
<feature type="transmembrane region" description="Helical" evidence="9">
    <location>
        <begin position="38"/>
        <end position="58"/>
    </location>
</feature>
<dbReference type="AlphaFoldDB" id="A0A0P7YYQ0"/>
<evidence type="ECO:0000256" key="1">
    <source>
        <dbReference type="ARBA" id="ARBA00004651"/>
    </source>
</evidence>
<comment type="similarity">
    <text evidence="8">Belongs to the binding-protein-dependent transport system permease family. LivHM subfamily.</text>
</comment>
<organism evidence="10 11">
    <name type="scientific">Phormidesmis priestleyi Ana</name>
    <dbReference type="NCBI Taxonomy" id="1666911"/>
    <lineage>
        <taxon>Bacteria</taxon>
        <taxon>Bacillati</taxon>
        <taxon>Cyanobacteriota</taxon>
        <taxon>Cyanophyceae</taxon>
        <taxon>Leptolyngbyales</taxon>
        <taxon>Leptolyngbyaceae</taxon>
        <taxon>Phormidesmis</taxon>
    </lineage>
</organism>
<evidence type="ECO:0000256" key="7">
    <source>
        <dbReference type="ARBA" id="ARBA00023136"/>
    </source>
</evidence>
<dbReference type="PATRIC" id="fig|1666911.3.peg.4255"/>
<comment type="subcellular location">
    <subcellularLocation>
        <location evidence="1">Cell membrane</location>
        <topology evidence="1">Multi-pass membrane protein</topology>
    </subcellularLocation>
</comment>
<dbReference type="InterPro" id="IPR052157">
    <property type="entry name" value="BCAA_transport_permease"/>
</dbReference>
<evidence type="ECO:0000256" key="4">
    <source>
        <dbReference type="ARBA" id="ARBA00022692"/>
    </source>
</evidence>
<evidence type="ECO:0000256" key="5">
    <source>
        <dbReference type="ARBA" id="ARBA00022970"/>
    </source>
</evidence>
<dbReference type="PANTHER" id="PTHR11795">
    <property type="entry name" value="BRANCHED-CHAIN AMINO ACID TRANSPORT SYSTEM PERMEASE PROTEIN LIVH"/>
    <property type="match status" value="1"/>
</dbReference>
<dbReference type="STRING" id="1666911.HLUCCA11_10530"/>
<dbReference type="InterPro" id="IPR017779">
    <property type="entry name" value="ABC_UrtB_bac"/>
</dbReference>
<keyword evidence="7 9" id="KW-0472">Membrane</keyword>
<dbReference type="EMBL" id="LJZR01000012">
    <property type="protein sequence ID" value="KPQ35389.1"/>
    <property type="molecule type" value="Genomic_DNA"/>
</dbReference>